<evidence type="ECO:0000256" key="6">
    <source>
        <dbReference type="ARBA" id="ARBA00022692"/>
    </source>
</evidence>
<accession>A0ABQ5QT09</accession>
<evidence type="ECO:0000256" key="4">
    <source>
        <dbReference type="ARBA" id="ARBA00022475"/>
    </source>
</evidence>
<dbReference type="EC" id="2.5.1.141" evidence="3 14"/>
<organism evidence="15 16">
    <name type="scientific">Phytohabitans aurantiacus</name>
    <dbReference type="NCBI Taxonomy" id="3016789"/>
    <lineage>
        <taxon>Bacteria</taxon>
        <taxon>Bacillati</taxon>
        <taxon>Actinomycetota</taxon>
        <taxon>Actinomycetes</taxon>
        <taxon>Micromonosporales</taxon>
        <taxon>Micromonosporaceae</taxon>
    </lineage>
</organism>
<keyword evidence="4 14" id="KW-1003">Cell membrane</keyword>
<dbReference type="Pfam" id="PF01040">
    <property type="entry name" value="UbiA"/>
    <property type="match status" value="1"/>
</dbReference>
<dbReference type="Proteomes" id="UP001144280">
    <property type="component" value="Unassembled WGS sequence"/>
</dbReference>
<comment type="function">
    <text evidence="14">Converts heme B (protoheme IX) to heme O by substitution of the vinyl group on carbon 2 of heme B porphyrin ring with a hydroxyethyl farnesyl side group.</text>
</comment>
<keyword evidence="8 14" id="KW-0350">Heme biosynthesis</keyword>
<feature type="transmembrane region" description="Helical" evidence="14">
    <location>
        <begin position="300"/>
        <end position="321"/>
    </location>
</feature>
<proteinExistence type="inferred from homology"/>
<evidence type="ECO:0000256" key="2">
    <source>
        <dbReference type="ARBA" id="ARBA00004919"/>
    </source>
</evidence>
<feature type="transmembrane region" description="Helical" evidence="14">
    <location>
        <begin position="205"/>
        <end position="224"/>
    </location>
</feature>
<evidence type="ECO:0000256" key="1">
    <source>
        <dbReference type="ARBA" id="ARBA00004651"/>
    </source>
</evidence>
<keyword evidence="9 14" id="KW-0472">Membrane</keyword>
<dbReference type="Gene3D" id="1.10.357.140">
    <property type="entry name" value="UbiA prenyltransferase"/>
    <property type="match status" value="1"/>
</dbReference>
<sequence>MRINPARTLSVGALTLLVARHPSARDAGRWPGYVSMITERPAPPAGVVDPRPVAPRDLARSRTRSRPDVAAVVKAYVALTKPRIVELLLVTTVPAMMLAADGLPSLWLVAVVLVGGSLAAGAANALNCYIDRDIDQVMKRTSRRPLPAHRVAPRNALVFGLVLGVVSIALMAAFTNWLATGLTLAAIIYYDVVYTLWLKRSTPQNTFWGGACGAAPVLIGWAAVTGGLSPLAWALFGVVFFWQMPHFYALAIKFKDDYARAGIPMLPVVASARRVNAEILIFAWLTLATSLAVWPLGMSLVYGVTALVFGALFVLEAHRLVGRSRRGEPLRPMRLFHWSTTYLTILFVAVAADALI</sequence>
<keyword evidence="7 14" id="KW-1133">Transmembrane helix</keyword>
<evidence type="ECO:0000256" key="8">
    <source>
        <dbReference type="ARBA" id="ARBA00023133"/>
    </source>
</evidence>
<evidence type="ECO:0000256" key="11">
    <source>
        <dbReference type="ARBA" id="ARBA00040810"/>
    </source>
</evidence>
<evidence type="ECO:0000256" key="3">
    <source>
        <dbReference type="ARBA" id="ARBA00012292"/>
    </source>
</evidence>
<dbReference type="InterPro" id="IPR044878">
    <property type="entry name" value="UbiA_sf"/>
</dbReference>
<dbReference type="PANTHER" id="PTHR43448:SF7">
    <property type="entry name" value="4-HYDROXYBENZOATE SOLANESYLTRANSFERASE"/>
    <property type="match status" value="1"/>
</dbReference>
<evidence type="ECO:0000313" key="15">
    <source>
        <dbReference type="EMBL" id="GLH97638.1"/>
    </source>
</evidence>
<feature type="transmembrane region" description="Helical" evidence="14">
    <location>
        <begin position="177"/>
        <end position="198"/>
    </location>
</feature>
<feature type="transmembrane region" description="Helical" evidence="14">
    <location>
        <begin position="151"/>
        <end position="171"/>
    </location>
</feature>
<evidence type="ECO:0000256" key="7">
    <source>
        <dbReference type="ARBA" id="ARBA00022989"/>
    </source>
</evidence>
<evidence type="ECO:0000256" key="12">
    <source>
        <dbReference type="ARBA" id="ARBA00042475"/>
    </source>
</evidence>
<dbReference type="NCBIfam" id="TIGR01473">
    <property type="entry name" value="cyoE_ctaB"/>
    <property type="match status" value="1"/>
</dbReference>
<dbReference type="InterPro" id="IPR006369">
    <property type="entry name" value="Protohaem_IX_farnesylTrfase"/>
</dbReference>
<dbReference type="NCBIfam" id="NF003349">
    <property type="entry name" value="PRK04375.1-2"/>
    <property type="match status" value="1"/>
</dbReference>
<keyword evidence="6 14" id="KW-0812">Transmembrane</keyword>
<evidence type="ECO:0000256" key="5">
    <source>
        <dbReference type="ARBA" id="ARBA00022679"/>
    </source>
</evidence>
<evidence type="ECO:0000256" key="10">
    <source>
        <dbReference type="ARBA" id="ARBA00030253"/>
    </source>
</evidence>
<dbReference type="EMBL" id="BSDI01000011">
    <property type="protein sequence ID" value="GLH97638.1"/>
    <property type="molecule type" value="Genomic_DNA"/>
</dbReference>
<feature type="transmembrane region" description="Helical" evidence="14">
    <location>
        <begin position="230"/>
        <end position="254"/>
    </location>
</feature>
<name>A0ABQ5QT09_9ACTN</name>
<reference evidence="15" key="1">
    <citation type="submission" date="2022-12" db="EMBL/GenBank/DDBJ databases">
        <title>New Phytohabitans aurantiacus sp. RD004123 nov., an actinomycete isolated from soil.</title>
        <authorList>
            <person name="Triningsih D.W."/>
            <person name="Harunari E."/>
            <person name="Igarashi Y."/>
        </authorList>
    </citation>
    <scope>NUCLEOTIDE SEQUENCE</scope>
    <source>
        <strain evidence="15">RD004123</strain>
    </source>
</reference>
<dbReference type="InterPro" id="IPR000537">
    <property type="entry name" value="UbiA_prenyltransferase"/>
</dbReference>
<dbReference type="HAMAP" id="MF_00154">
    <property type="entry name" value="CyoE_CtaB"/>
    <property type="match status" value="1"/>
</dbReference>
<comment type="catalytic activity">
    <reaction evidence="13 14">
        <text>heme b + (2E,6E)-farnesyl diphosphate + H2O = Fe(II)-heme o + diphosphate</text>
        <dbReference type="Rhea" id="RHEA:28070"/>
        <dbReference type="ChEBI" id="CHEBI:15377"/>
        <dbReference type="ChEBI" id="CHEBI:33019"/>
        <dbReference type="ChEBI" id="CHEBI:60344"/>
        <dbReference type="ChEBI" id="CHEBI:60530"/>
        <dbReference type="ChEBI" id="CHEBI:175763"/>
        <dbReference type="EC" id="2.5.1.141"/>
    </reaction>
</comment>
<keyword evidence="5 14" id="KW-0808">Transferase</keyword>
<keyword evidence="16" id="KW-1185">Reference proteome</keyword>
<feature type="transmembrane region" description="Helical" evidence="14">
    <location>
        <begin position="106"/>
        <end position="130"/>
    </location>
</feature>
<evidence type="ECO:0000256" key="14">
    <source>
        <dbReference type="HAMAP-Rule" id="MF_00154"/>
    </source>
</evidence>
<gene>
    <name evidence="15" type="primary">cyoE</name>
    <name evidence="14" type="synonym">ctaB</name>
    <name evidence="15" type="ORF">Pa4123_29130</name>
</gene>
<comment type="subcellular location">
    <subcellularLocation>
        <location evidence="1 14">Cell membrane</location>
        <topology evidence="1 14">Multi-pass membrane protein</topology>
    </subcellularLocation>
</comment>
<dbReference type="CDD" id="cd13957">
    <property type="entry name" value="PT_UbiA_Cox10"/>
    <property type="match status" value="1"/>
</dbReference>
<evidence type="ECO:0000256" key="13">
    <source>
        <dbReference type="ARBA" id="ARBA00047690"/>
    </source>
</evidence>
<feature type="transmembrane region" description="Helical" evidence="14">
    <location>
        <begin position="275"/>
        <end position="294"/>
    </location>
</feature>
<protein>
    <recommendedName>
        <fullName evidence="11 14">Protoheme IX farnesyltransferase</fullName>
        <ecNumber evidence="3 14">2.5.1.141</ecNumber>
    </recommendedName>
    <alternativeName>
        <fullName evidence="12 14">Heme B farnesyltransferase</fullName>
    </alternativeName>
    <alternativeName>
        <fullName evidence="10 14">Heme O synthase</fullName>
    </alternativeName>
</protein>
<comment type="similarity">
    <text evidence="14">Belongs to the UbiA prenyltransferase family. Protoheme IX farnesyltransferase subfamily.</text>
</comment>
<dbReference type="PANTHER" id="PTHR43448">
    <property type="entry name" value="PROTOHEME IX FARNESYLTRANSFERASE, MITOCHONDRIAL"/>
    <property type="match status" value="1"/>
</dbReference>
<comment type="caution">
    <text evidence="15">The sequence shown here is derived from an EMBL/GenBank/DDBJ whole genome shotgun (WGS) entry which is preliminary data.</text>
</comment>
<comment type="miscellaneous">
    <text evidence="14">Carbon 2 of the heme B porphyrin ring is defined according to the Fischer nomenclature.</text>
</comment>
<evidence type="ECO:0000256" key="9">
    <source>
        <dbReference type="ARBA" id="ARBA00023136"/>
    </source>
</evidence>
<evidence type="ECO:0000313" key="16">
    <source>
        <dbReference type="Proteomes" id="UP001144280"/>
    </source>
</evidence>
<comment type="pathway">
    <text evidence="2 14">Porphyrin-containing compound metabolism; heme O biosynthesis; heme O from protoheme: step 1/1.</text>
</comment>
<feature type="transmembrane region" description="Helical" evidence="14">
    <location>
        <begin position="333"/>
        <end position="352"/>
    </location>
</feature>